<evidence type="ECO:0000256" key="1">
    <source>
        <dbReference type="SAM" id="Phobius"/>
    </source>
</evidence>
<sequence>MIEASTISAFLGGLGAGSVVTALLQHFLARRAQLEDVLRKDRSEVYSGLLQALESLEVTNSIENAKRFGMWAARAEVIGSDDVIDAIAKMRVTPPNSTERSAALALLLKRMRSDLNPS</sequence>
<keyword evidence="1" id="KW-1133">Transmembrane helix</keyword>
<reference evidence="2" key="1">
    <citation type="submission" date="2015-03" db="EMBL/GenBank/DDBJ databases">
        <title>Draft genome sequence of Mizugakiibacter sediminis skMP5.</title>
        <authorList>
            <person name="Watanabe T."/>
            <person name="Kojima H."/>
            <person name="Fukui M."/>
        </authorList>
    </citation>
    <scope>NUCLEOTIDE SEQUENCE</scope>
    <source>
        <strain evidence="2">SkMP5</strain>
    </source>
</reference>
<dbReference type="EMBL" id="DF952378">
    <property type="protein sequence ID" value="GAN44911.1"/>
    <property type="molecule type" value="Genomic_DNA"/>
</dbReference>
<evidence type="ECO:0000313" key="4">
    <source>
        <dbReference type="Proteomes" id="UP000253740"/>
    </source>
</evidence>
<evidence type="ECO:0000313" key="3">
    <source>
        <dbReference type="EMBL" id="GAP67108.1"/>
    </source>
</evidence>
<keyword evidence="1" id="KW-0472">Membrane</keyword>
<evidence type="ECO:0000313" key="2">
    <source>
        <dbReference type="EMBL" id="GAN44911.1"/>
    </source>
</evidence>
<reference evidence="3" key="2">
    <citation type="submission" date="2015-08" db="EMBL/GenBank/DDBJ databases">
        <title>Complete DNA Sequence of Pseudomonas syringae pv. actinidiae, the Causal Agent of Kiwifruit Canker Disease.</title>
        <authorList>
            <person name="Rikkerink E.H.A."/>
            <person name="Fineran P.C."/>
        </authorList>
    </citation>
    <scope>NUCLEOTIDE SEQUENCE</scope>
    <source>
        <strain evidence="3">SkMP5</strain>
    </source>
</reference>
<proteinExistence type="predicted"/>
<dbReference type="RefSeq" id="WP_148667887.1">
    <property type="nucleotide sequence ID" value="NZ_DF970243.1"/>
</dbReference>
<dbReference type="HOGENOM" id="CLU_2070447_0_0_6"/>
<gene>
    <name evidence="2" type="ORF">MBSD_1447</name>
    <name evidence="3" type="ORF">MBSD_n2424</name>
</gene>
<dbReference type="EMBL" id="DF970243">
    <property type="protein sequence ID" value="GAP67108.1"/>
    <property type="molecule type" value="Genomic_DNA"/>
</dbReference>
<name>A0A0K8QQE9_9GAMM</name>
<accession>A0A0K8QQE9</accession>
<dbReference type="Proteomes" id="UP000253740">
    <property type="component" value="Unassembled WGS sequence"/>
</dbReference>
<feature type="transmembrane region" description="Helical" evidence="1">
    <location>
        <begin position="6"/>
        <end position="29"/>
    </location>
</feature>
<protein>
    <submittedName>
        <fullName evidence="3">Uncharacterized protein</fullName>
    </submittedName>
</protein>
<dbReference type="AlphaFoldDB" id="A0A0K8QQE9"/>
<keyword evidence="1" id="KW-0812">Transmembrane</keyword>
<organism evidence="3">
    <name type="scientific">Mizugakiibacter sediminis</name>
    <dbReference type="NCBI Taxonomy" id="1475481"/>
    <lineage>
        <taxon>Bacteria</taxon>
        <taxon>Pseudomonadati</taxon>
        <taxon>Pseudomonadota</taxon>
        <taxon>Gammaproteobacteria</taxon>
        <taxon>Lysobacterales</taxon>
        <taxon>Rhodanobacteraceae</taxon>
        <taxon>Mizugakiibacter</taxon>
    </lineage>
</organism>
<keyword evidence="4" id="KW-1185">Reference proteome</keyword>